<dbReference type="InterPro" id="IPR036628">
    <property type="entry name" value="Clp_N_dom_sf"/>
</dbReference>
<dbReference type="Proteomes" id="UP000516314">
    <property type="component" value="Chromosome 1"/>
</dbReference>
<dbReference type="Gene3D" id="1.10.1780.10">
    <property type="entry name" value="Clp, N-terminal domain"/>
    <property type="match status" value="2"/>
</dbReference>
<reference evidence="2 3" key="1">
    <citation type="submission" date="2020-09" db="EMBL/GenBank/DDBJ databases">
        <authorList>
            <person name="Ashkenazy H."/>
        </authorList>
    </citation>
    <scope>NUCLEOTIDE SEQUENCE [LARGE SCALE GENOMIC DNA]</scope>
    <source>
        <strain evidence="3">cv. Cdm-0</strain>
    </source>
</reference>
<evidence type="ECO:0000313" key="2">
    <source>
        <dbReference type="EMBL" id="CAD5313365.1"/>
    </source>
</evidence>
<proteinExistence type="predicted"/>
<dbReference type="AlphaFoldDB" id="A0A7G2DYG5"/>
<accession>A0A7G2DYG5</accession>
<organism evidence="2 3">
    <name type="scientific">Arabidopsis thaliana</name>
    <name type="common">Mouse-ear cress</name>
    <dbReference type="NCBI Taxonomy" id="3702"/>
    <lineage>
        <taxon>Eukaryota</taxon>
        <taxon>Viridiplantae</taxon>
        <taxon>Streptophyta</taxon>
        <taxon>Embryophyta</taxon>
        <taxon>Tracheophyta</taxon>
        <taxon>Spermatophyta</taxon>
        <taxon>Magnoliopsida</taxon>
        <taxon>eudicotyledons</taxon>
        <taxon>Gunneridae</taxon>
        <taxon>Pentapetalae</taxon>
        <taxon>rosids</taxon>
        <taxon>malvids</taxon>
        <taxon>Brassicales</taxon>
        <taxon>Brassicaceae</taxon>
        <taxon>Camelineae</taxon>
        <taxon>Arabidopsis</taxon>
    </lineage>
</organism>
<protein>
    <submittedName>
        <fullName evidence="2">(thale cress) hypothetical protein</fullName>
    </submittedName>
</protein>
<gene>
    <name evidence="2" type="ORF">AT9943_LOCUS1866</name>
</gene>
<dbReference type="EMBL" id="LR881466">
    <property type="protein sequence ID" value="CAD5313365.1"/>
    <property type="molecule type" value="Genomic_DNA"/>
</dbReference>
<dbReference type="InterPro" id="IPR004176">
    <property type="entry name" value="Clp_R_N"/>
</dbReference>
<evidence type="ECO:0000313" key="3">
    <source>
        <dbReference type="Proteomes" id="UP000516314"/>
    </source>
</evidence>
<name>A0A7G2DYG5_ARATH</name>
<feature type="domain" description="Clp R" evidence="1">
    <location>
        <begin position="176"/>
        <end position="223"/>
    </location>
</feature>
<dbReference type="Pfam" id="PF02861">
    <property type="entry name" value="Clp_N"/>
    <property type="match status" value="1"/>
</dbReference>
<evidence type="ECO:0000259" key="1">
    <source>
        <dbReference type="Pfam" id="PF02861"/>
    </source>
</evidence>
<sequence length="288" mass="32852">MEIFLNELNRLFEAIFGNQEIYTESIKKFMNLIPKFGGRTCNFVMIGDDKAYEFGGYYKSISPSIQTDHKKPKVVNMIWEKKRKNGFFLYLGFRKLAFPSESQLGRPQLYGESRGKELLLLRKPSRLFLRMLFERFTEETMKAIMLAKEETRRFGHVYVTTDHILVGLLLGPRNIAAKEARKLGHDCIGCGHLLLGMLSDERCLAAQSLANYGANASNMRTEAGLLRGEVKALCVEIFHLQAKKKSRSCGAVDTQHTLLLRTSGLTKRCGMNKRYVRSTSFVFISAHF</sequence>
<dbReference type="SUPFAM" id="SSF81923">
    <property type="entry name" value="Double Clp-N motif"/>
    <property type="match status" value="1"/>
</dbReference>